<protein>
    <submittedName>
        <fullName evidence="2">35640_t:CDS:1</fullName>
    </submittedName>
</protein>
<dbReference type="Proteomes" id="UP000789901">
    <property type="component" value="Unassembled WGS sequence"/>
</dbReference>
<feature type="region of interest" description="Disordered" evidence="1">
    <location>
        <begin position="1"/>
        <end position="49"/>
    </location>
</feature>
<sequence>MSLKVIKNLEEHGKKRGNPGEGGGVGGYGGSNDDINIYPSSKSPSRYKTEQYWSLKSI</sequence>
<comment type="caution">
    <text evidence="2">The sequence shown here is derived from an EMBL/GenBank/DDBJ whole genome shotgun (WGS) entry which is preliminary data.</text>
</comment>
<gene>
    <name evidence="2" type="ORF">GMARGA_LOCUS27754</name>
</gene>
<evidence type="ECO:0000313" key="3">
    <source>
        <dbReference type="Proteomes" id="UP000789901"/>
    </source>
</evidence>
<dbReference type="EMBL" id="CAJVQB010034431">
    <property type="protein sequence ID" value="CAG8821154.1"/>
    <property type="molecule type" value="Genomic_DNA"/>
</dbReference>
<accession>A0ABN7W9Q4</accession>
<evidence type="ECO:0000256" key="1">
    <source>
        <dbReference type="SAM" id="MobiDB-lite"/>
    </source>
</evidence>
<feature type="compositionally biased region" description="Polar residues" evidence="1">
    <location>
        <begin position="38"/>
        <end position="49"/>
    </location>
</feature>
<name>A0ABN7W9Q4_GIGMA</name>
<reference evidence="2 3" key="1">
    <citation type="submission" date="2021-06" db="EMBL/GenBank/DDBJ databases">
        <authorList>
            <person name="Kallberg Y."/>
            <person name="Tangrot J."/>
            <person name="Rosling A."/>
        </authorList>
    </citation>
    <scope>NUCLEOTIDE SEQUENCE [LARGE SCALE GENOMIC DNA]</scope>
    <source>
        <strain evidence="2 3">120-4 pot B 10/14</strain>
    </source>
</reference>
<keyword evidence="3" id="KW-1185">Reference proteome</keyword>
<proteinExistence type="predicted"/>
<organism evidence="2 3">
    <name type="scientific">Gigaspora margarita</name>
    <dbReference type="NCBI Taxonomy" id="4874"/>
    <lineage>
        <taxon>Eukaryota</taxon>
        <taxon>Fungi</taxon>
        <taxon>Fungi incertae sedis</taxon>
        <taxon>Mucoromycota</taxon>
        <taxon>Glomeromycotina</taxon>
        <taxon>Glomeromycetes</taxon>
        <taxon>Diversisporales</taxon>
        <taxon>Gigasporaceae</taxon>
        <taxon>Gigaspora</taxon>
    </lineage>
</organism>
<evidence type="ECO:0000313" key="2">
    <source>
        <dbReference type="EMBL" id="CAG8821154.1"/>
    </source>
</evidence>
<feature type="compositionally biased region" description="Gly residues" evidence="1">
    <location>
        <begin position="19"/>
        <end position="30"/>
    </location>
</feature>